<dbReference type="NCBIfam" id="TIGR04111">
    <property type="entry name" value="BcepMu_gp16"/>
    <property type="match status" value="1"/>
</dbReference>
<dbReference type="Proteomes" id="UP000637632">
    <property type="component" value="Unassembled WGS sequence"/>
</dbReference>
<keyword evidence="2" id="KW-1185">Reference proteome</keyword>
<name>A0ABR6XJJ7_9BURK</name>
<accession>A0ABR6XJJ7</accession>
<dbReference type="RefSeq" id="WP_190481036.1">
    <property type="nucleotide sequence ID" value="NZ_JACOFT010000007.1"/>
</dbReference>
<dbReference type="GO" id="GO:0003677">
    <property type="term" value="F:DNA binding"/>
    <property type="evidence" value="ECO:0007669"/>
    <property type="project" value="UniProtKB-KW"/>
</dbReference>
<dbReference type="EMBL" id="JACOFT010000007">
    <property type="protein sequence ID" value="MBC3813080.1"/>
    <property type="molecule type" value="Genomic_DNA"/>
</dbReference>
<organism evidence="1 2">
    <name type="scientific">Undibacterium aquatile</name>
    <dbReference type="NCBI Taxonomy" id="1537398"/>
    <lineage>
        <taxon>Bacteria</taxon>
        <taxon>Pseudomonadati</taxon>
        <taxon>Pseudomonadota</taxon>
        <taxon>Betaproteobacteria</taxon>
        <taxon>Burkholderiales</taxon>
        <taxon>Oxalobacteraceae</taxon>
        <taxon>Undibacterium</taxon>
    </lineage>
</organism>
<evidence type="ECO:0000313" key="2">
    <source>
        <dbReference type="Proteomes" id="UP000637632"/>
    </source>
</evidence>
<comment type="caution">
    <text evidence="1">The sequence shown here is derived from an EMBL/GenBank/DDBJ whole genome shotgun (WGS) entry which is preliminary data.</text>
</comment>
<sequence length="74" mass="8390">MSKTRDAIRKEFARKGLSYTAWAKQRGYSPNMVIEIINDDDINPKRKCLRGDCHNIAVELGLKDGEVNRQLVAA</sequence>
<reference evidence="1 2" key="1">
    <citation type="submission" date="2020-08" db="EMBL/GenBank/DDBJ databases">
        <title>Novel species isolated from subtropical streams in China.</title>
        <authorList>
            <person name="Lu H."/>
        </authorList>
    </citation>
    <scope>NUCLEOTIDE SEQUENCE [LARGE SCALE GENOMIC DNA]</scope>
    <source>
        <strain evidence="1 2">CCTCC AB 2015119</strain>
    </source>
</reference>
<gene>
    <name evidence="1" type="ORF">H8K26_16685</name>
</gene>
<dbReference type="InterPro" id="IPR026365">
    <property type="entry name" value="BcepMu_gp16"/>
</dbReference>
<evidence type="ECO:0000313" key="1">
    <source>
        <dbReference type="EMBL" id="MBC3813080.1"/>
    </source>
</evidence>
<keyword evidence="1" id="KW-0238">DNA-binding</keyword>
<protein>
    <submittedName>
        <fullName evidence="1">DNA-binding protein</fullName>
    </submittedName>
</protein>
<proteinExistence type="predicted"/>